<accession>A0ACC0WLE3</accession>
<gene>
    <name evidence="1" type="ORF">PsorP6_017540</name>
</gene>
<dbReference type="EMBL" id="CM047590">
    <property type="protein sequence ID" value="KAI9919412.1"/>
    <property type="molecule type" value="Genomic_DNA"/>
</dbReference>
<dbReference type="Proteomes" id="UP001163321">
    <property type="component" value="Chromosome 11"/>
</dbReference>
<evidence type="ECO:0000313" key="2">
    <source>
        <dbReference type="Proteomes" id="UP001163321"/>
    </source>
</evidence>
<keyword evidence="2" id="KW-1185">Reference proteome</keyword>
<name>A0ACC0WLE3_9STRA</name>
<protein>
    <submittedName>
        <fullName evidence="1">Uncharacterized protein</fullName>
    </submittedName>
</protein>
<comment type="caution">
    <text evidence="1">The sequence shown here is derived from an EMBL/GenBank/DDBJ whole genome shotgun (WGS) entry which is preliminary data.</text>
</comment>
<proteinExistence type="predicted"/>
<organism evidence="1 2">
    <name type="scientific">Peronosclerospora sorghi</name>
    <dbReference type="NCBI Taxonomy" id="230839"/>
    <lineage>
        <taxon>Eukaryota</taxon>
        <taxon>Sar</taxon>
        <taxon>Stramenopiles</taxon>
        <taxon>Oomycota</taxon>
        <taxon>Peronosporomycetes</taxon>
        <taxon>Peronosporales</taxon>
        <taxon>Peronosporaceae</taxon>
        <taxon>Peronosclerospora</taxon>
    </lineage>
</organism>
<sequence length="197" mass="22518">MQVSIDSACKLSKRKGRLDSTISAVFFAETLHQMFLFTIGDCKCVVFRNGNLVFESDSIIYDFNVPAVVSSNQSINYVEEVQMQAFEYEGGDVCLLFSDGVHDNLIGNDGRLTNEQVLEKLLFHKDYSVSSVVMILNARIMDSELNMRNLANDFESRLLGRMLQETWTPSQVFTELNLNKIKDKTRIFENPAFITWM</sequence>
<reference evidence="1 2" key="1">
    <citation type="journal article" date="2022" name="bioRxiv">
        <title>The genome of the oomycete Peronosclerospora sorghi, a cosmopolitan pathogen of maize and sorghum, is inflated with dispersed pseudogenes.</title>
        <authorList>
            <person name="Fletcher K."/>
            <person name="Martin F."/>
            <person name="Isakeit T."/>
            <person name="Cavanaugh K."/>
            <person name="Magill C."/>
            <person name="Michelmore R."/>
        </authorList>
    </citation>
    <scope>NUCLEOTIDE SEQUENCE [LARGE SCALE GENOMIC DNA]</scope>
    <source>
        <strain evidence="1">P6</strain>
    </source>
</reference>
<evidence type="ECO:0000313" key="1">
    <source>
        <dbReference type="EMBL" id="KAI9919412.1"/>
    </source>
</evidence>